<dbReference type="EMBL" id="CM009306">
    <property type="protein sequence ID" value="KAI9379751.1"/>
    <property type="molecule type" value="Genomic_DNA"/>
</dbReference>
<sequence>MALTRRLAILGFWISMLLVTMNPFLARELRDDTSAVVKFPYKSLGILETYISPPTMGVGGSQICDPKKDPAICQQPPENPWRRSCEKELRCRSAPPPAP</sequence>
<keyword evidence="2" id="KW-1185">Reference proteome</keyword>
<comment type="caution">
    <text evidence="1">The sequence shown here is derived from an EMBL/GenBank/DDBJ whole genome shotgun (WGS) entry which is preliminary data.</text>
</comment>
<organism evidence="1 2">
    <name type="scientific">Populus trichocarpa</name>
    <name type="common">Western balsam poplar</name>
    <name type="synonym">Populus balsamifera subsp. trichocarpa</name>
    <dbReference type="NCBI Taxonomy" id="3694"/>
    <lineage>
        <taxon>Eukaryota</taxon>
        <taxon>Viridiplantae</taxon>
        <taxon>Streptophyta</taxon>
        <taxon>Embryophyta</taxon>
        <taxon>Tracheophyta</taxon>
        <taxon>Spermatophyta</taxon>
        <taxon>Magnoliopsida</taxon>
        <taxon>eudicotyledons</taxon>
        <taxon>Gunneridae</taxon>
        <taxon>Pentapetalae</taxon>
        <taxon>rosids</taxon>
        <taxon>fabids</taxon>
        <taxon>Malpighiales</taxon>
        <taxon>Salicaceae</taxon>
        <taxon>Saliceae</taxon>
        <taxon>Populus</taxon>
    </lineage>
</organism>
<evidence type="ECO:0000313" key="2">
    <source>
        <dbReference type="Proteomes" id="UP000006729"/>
    </source>
</evidence>
<name>A0ACC0RT18_POPTR</name>
<protein>
    <submittedName>
        <fullName evidence="1">Uncharacterized protein</fullName>
    </submittedName>
</protein>
<accession>A0ACC0RT18</accession>
<dbReference type="Proteomes" id="UP000006729">
    <property type="component" value="Chromosome 17"/>
</dbReference>
<gene>
    <name evidence="1" type="ORF">POPTR_017G140066v4</name>
</gene>
<evidence type="ECO:0000313" key="1">
    <source>
        <dbReference type="EMBL" id="KAI9379751.1"/>
    </source>
</evidence>
<proteinExistence type="predicted"/>
<reference evidence="1 2" key="1">
    <citation type="journal article" date="2006" name="Science">
        <title>The genome of black cottonwood, Populus trichocarpa (Torr. &amp; Gray).</title>
        <authorList>
            <person name="Tuskan G.A."/>
            <person name="Difazio S."/>
            <person name="Jansson S."/>
            <person name="Bohlmann J."/>
            <person name="Grigoriev I."/>
            <person name="Hellsten U."/>
            <person name="Putnam N."/>
            <person name="Ralph S."/>
            <person name="Rombauts S."/>
            <person name="Salamov A."/>
            <person name="Schein J."/>
            <person name="Sterck L."/>
            <person name="Aerts A."/>
            <person name="Bhalerao R.R."/>
            <person name="Bhalerao R.P."/>
            <person name="Blaudez D."/>
            <person name="Boerjan W."/>
            <person name="Brun A."/>
            <person name="Brunner A."/>
            <person name="Busov V."/>
            <person name="Campbell M."/>
            <person name="Carlson J."/>
            <person name="Chalot M."/>
            <person name="Chapman J."/>
            <person name="Chen G.L."/>
            <person name="Cooper D."/>
            <person name="Coutinho P.M."/>
            <person name="Couturier J."/>
            <person name="Covert S."/>
            <person name="Cronk Q."/>
            <person name="Cunningham R."/>
            <person name="Davis J."/>
            <person name="Degroeve S."/>
            <person name="Dejardin A."/>
            <person name="Depamphilis C."/>
            <person name="Detter J."/>
            <person name="Dirks B."/>
            <person name="Dubchak I."/>
            <person name="Duplessis S."/>
            <person name="Ehlting J."/>
            <person name="Ellis B."/>
            <person name="Gendler K."/>
            <person name="Goodstein D."/>
            <person name="Gribskov M."/>
            <person name="Grimwood J."/>
            <person name="Groover A."/>
            <person name="Gunter L."/>
            <person name="Hamberger B."/>
            <person name="Heinze B."/>
            <person name="Helariutta Y."/>
            <person name="Henrissat B."/>
            <person name="Holligan D."/>
            <person name="Holt R."/>
            <person name="Huang W."/>
            <person name="Islam-Faridi N."/>
            <person name="Jones S."/>
            <person name="Jones-Rhoades M."/>
            <person name="Jorgensen R."/>
            <person name="Joshi C."/>
            <person name="Kangasjarvi J."/>
            <person name="Karlsson J."/>
            <person name="Kelleher C."/>
            <person name="Kirkpatrick R."/>
            <person name="Kirst M."/>
            <person name="Kohler A."/>
            <person name="Kalluri U."/>
            <person name="Larimer F."/>
            <person name="Leebens-Mack J."/>
            <person name="Leple J.C."/>
            <person name="Locascio P."/>
            <person name="Lou Y."/>
            <person name="Lucas S."/>
            <person name="Martin F."/>
            <person name="Montanini B."/>
            <person name="Napoli C."/>
            <person name="Nelson D.R."/>
            <person name="Nelson C."/>
            <person name="Nieminen K."/>
            <person name="Nilsson O."/>
            <person name="Pereda V."/>
            <person name="Peter G."/>
            <person name="Philippe R."/>
            <person name="Pilate G."/>
            <person name="Poliakov A."/>
            <person name="Razumovskaya J."/>
            <person name="Richardson P."/>
            <person name="Rinaldi C."/>
            <person name="Ritland K."/>
            <person name="Rouze P."/>
            <person name="Ryaboy D."/>
            <person name="Schmutz J."/>
            <person name="Schrader J."/>
            <person name="Segerman B."/>
            <person name="Shin H."/>
            <person name="Siddiqui A."/>
            <person name="Sterky F."/>
            <person name="Terry A."/>
            <person name="Tsai C.J."/>
            <person name="Uberbacher E."/>
            <person name="Unneberg P."/>
            <person name="Vahala J."/>
            <person name="Wall K."/>
            <person name="Wessler S."/>
            <person name="Yang G."/>
            <person name="Yin T."/>
            <person name="Douglas C."/>
            <person name="Marra M."/>
            <person name="Sandberg G."/>
            <person name="Van de Peer Y."/>
            <person name="Rokhsar D."/>
        </authorList>
    </citation>
    <scope>NUCLEOTIDE SEQUENCE [LARGE SCALE GENOMIC DNA]</scope>
    <source>
        <strain evidence="2">cv. Nisqually</strain>
    </source>
</reference>